<dbReference type="InterPro" id="IPR002110">
    <property type="entry name" value="Ankyrin_rpt"/>
</dbReference>
<dbReference type="PANTHER" id="PTHR46586">
    <property type="entry name" value="ANKYRIN REPEAT-CONTAINING PROTEIN"/>
    <property type="match status" value="1"/>
</dbReference>
<dbReference type="SUPFAM" id="SSF48403">
    <property type="entry name" value="Ankyrin repeat"/>
    <property type="match status" value="1"/>
</dbReference>
<feature type="domain" description="F-box" evidence="1">
    <location>
        <begin position="8"/>
        <end position="48"/>
    </location>
</feature>
<proteinExistence type="predicted"/>
<evidence type="ECO:0000313" key="2">
    <source>
        <dbReference type="EMBL" id="AGO82826.1"/>
    </source>
</evidence>
<evidence type="ECO:0000259" key="1">
    <source>
        <dbReference type="SMART" id="SM00256"/>
    </source>
</evidence>
<dbReference type="Gene3D" id="1.25.40.20">
    <property type="entry name" value="Ankyrin repeat-containing domain"/>
    <property type="match status" value="2"/>
</dbReference>
<dbReference type="KEGG" id="vg:16512812"/>
<gene>
    <name evidence="2" type="ORF">pdul_cds_675</name>
</gene>
<organism evidence="2 3">
    <name type="scientific">Pandoravirus dulcis</name>
    <dbReference type="NCBI Taxonomy" id="1349409"/>
    <lineage>
        <taxon>Viruses</taxon>
        <taxon>Pandoravirus</taxon>
    </lineage>
</organism>
<reference evidence="2 3" key="1">
    <citation type="journal article" date="2013" name="Science">
        <title>Pandoraviruses: amoeba viruses with genomes up to 2.5 Mb reaching that of parasitic eukaryotes.</title>
        <authorList>
            <person name="Philippe N."/>
            <person name="Legendre M."/>
            <person name="Doutre G."/>
            <person name="Coute Y."/>
            <person name="Poirot O."/>
            <person name="Lescot M."/>
            <person name="Arslan D."/>
            <person name="Seltzer V."/>
            <person name="Bertaux L."/>
            <person name="Bruley C."/>
            <person name="Garin J."/>
            <person name="Claverie J.M."/>
            <person name="Abergel C."/>
        </authorList>
    </citation>
    <scope>NUCLEOTIDE SEQUENCE [LARGE SCALE GENOMIC DNA]</scope>
    <source>
        <strain evidence="2">Melbourne</strain>
    </source>
</reference>
<dbReference type="RefSeq" id="YP_008319495.1">
    <property type="nucleotide sequence ID" value="NC_021858.1"/>
</dbReference>
<dbReference type="InterPro" id="IPR052050">
    <property type="entry name" value="SecEffector_AnkRepeat"/>
</dbReference>
<name>S4VXN1_9VIRU</name>
<protein>
    <submittedName>
        <fullName evidence="2">Ankyrin repeat domain containing protein</fullName>
    </submittedName>
</protein>
<evidence type="ECO:0000313" key="3">
    <source>
        <dbReference type="Proteomes" id="UP000201566"/>
    </source>
</evidence>
<sequence>MAATIDNLPPELIDAILDLVGAVDRVVCAHVSRLWRAVAMDKVARRQSQGPSDKIGFIAGAVRAGRWHLVEWARDQGCPWTDEATVAALDAGRGDLFARLVALGCPVQHGACAVAAAAKGDLASLLHVIETGRLARPEGSDALWAAAGAGQIDALSLLCARDYGCEASECWTAYTKVRHRLDSPLGPASCACAHYAGHAAARGGHIETLAWLRDHGCRFDDLVMPSAAEGGHIDAMAWLRDNGAELTSEACYWAAEAGQLDALRWLRANGCPWDKCTCLHAAYEGHLEILQWAMAGGCPCDPLATTFAVIGGHLDVAEWTLEQGCALVTEHDDEIMDHPSFLAHMMYRDTVMDIVARGGRIDVLEWLCAHGCRAEVTTFVAAARRGRMCVLDWLHEHCRPWDEEVCAEVASAGSLGALAHLRARGCPWDERTCVGAARNGCLDVLKWATANGCPWNKDTICYEARLSRGPAMLQWLVAQGCAWDDRIAVCVASATYEPDLLAWIVTSGRPWDAEACLDRAQRAGRRRVVAWIEAYRAAAAAAQPLRPPEPAH</sequence>
<dbReference type="Pfam" id="PF12937">
    <property type="entry name" value="F-box-like"/>
    <property type="match status" value="1"/>
</dbReference>
<dbReference type="Pfam" id="PF13637">
    <property type="entry name" value="Ank_4"/>
    <property type="match status" value="1"/>
</dbReference>
<dbReference type="SMART" id="SM00248">
    <property type="entry name" value="ANK"/>
    <property type="match status" value="4"/>
</dbReference>
<dbReference type="InterPro" id="IPR001810">
    <property type="entry name" value="F-box_dom"/>
</dbReference>
<dbReference type="Gene3D" id="1.20.1280.50">
    <property type="match status" value="1"/>
</dbReference>
<dbReference type="Proteomes" id="UP000201566">
    <property type="component" value="Segment"/>
</dbReference>
<dbReference type="SUPFAM" id="SSF81383">
    <property type="entry name" value="F-box domain"/>
    <property type="match status" value="1"/>
</dbReference>
<dbReference type="InterPro" id="IPR036770">
    <property type="entry name" value="Ankyrin_rpt-contain_sf"/>
</dbReference>
<accession>S4VXN1</accession>
<dbReference type="GeneID" id="16512812"/>
<dbReference type="EMBL" id="KC977570">
    <property type="protein sequence ID" value="AGO82826.1"/>
    <property type="molecule type" value="Genomic_DNA"/>
</dbReference>
<dbReference type="SMART" id="SM00256">
    <property type="entry name" value="FBOX"/>
    <property type="match status" value="1"/>
</dbReference>
<dbReference type="PANTHER" id="PTHR46586:SF3">
    <property type="entry name" value="ANKYRIN REPEAT-CONTAINING PROTEIN"/>
    <property type="match status" value="1"/>
</dbReference>
<dbReference type="InterPro" id="IPR036047">
    <property type="entry name" value="F-box-like_dom_sf"/>
</dbReference>